<sequence length="776" mass="86256">MHDDHTSSTSQLQDVRSRERLTETPAMTSAPSTSGLEPHSEGSSLSTQQCTESNHEPKPPKPSVPLRRTVYPVFLVLLYSGAALYAWVIICILTHRPIDGIGYGVDQLYSHRPRHHLGLSLTEGFNQFFDKSERYLRAARVVQSLVSVVTIPLTSAVCSQAAVVYIQRKRWRNGPTLRQSMALADKGWTDIDLIRRLILGVYLLTISLLPGSAISPVQQLFLSYKTIKRVQSFPIGLGTIKGISDLFPSYNNGVMDYGLNTVKLRSNLASTVNDKVQTRLWSRNNNTISLDDRSDNSWAYSLLETKRQNTLANLSIITDPFWAGLPSSTTGTGFLQQFAPRINSTAKWENNTDAMLPADCHPSSDALYLHYMYQSNDAFRYDIQICMPGNVSKSPWRNQNNRQDISEELYLRMNFSNSQSSILAPVVLKSGIYSKKLTLQTTMGYFELPNYANGGFPGPLIEGDPFTNTTRWNSYKRNLVNDTAWNILNSTEQVSIYTPKGPLLSIALSLFGEGSFVDVQHTTLAAYSRSDVSYYGCIGLVPFISLLHDSYFDKVSELFDPCLTGRDVDSAYDFEEKNKSMHSLVAAYFFLFSGDPRTPPANVVENAFAASAFLANDAMMADAYPSPSHTISYSLGVDMQIPSISREGMIFISVLLGLYLLCLLAMALYSAWIPRWTTTLDSFAMLRIGASISGKVPLLATNHAERIKTLDETPGWIGNETEGKIGQICLGGQRPLKKTECYASYETDQMAQSSATREPSRAIRREGYSLAPGENS</sequence>
<organism evidence="3 4">
    <name type="scientific">Penicillium antarcticum</name>
    <dbReference type="NCBI Taxonomy" id="416450"/>
    <lineage>
        <taxon>Eukaryota</taxon>
        <taxon>Fungi</taxon>
        <taxon>Dikarya</taxon>
        <taxon>Ascomycota</taxon>
        <taxon>Pezizomycotina</taxon>
        <taxon>Eurotiomycetes</taxon>
        <taxon>Eurotiomycetidae</taxon>
        <taxon>Eurotiales</taxon>
        <taxon>Aspergillaceae</taxon>
        <taxon>Penicillium</taxon>
    </lineage>
</organism>
<name>A0A1V6Q730_9EURO</name>
<feature type="transmembrane region" description="Helical" evidence="2">
    <location>
        <begin position="141"/>
        <end position="166"/>
    </location>
</feature>
<protein>
    <submittedName>
        <fullName evidence="3">Uncharacterized protein</fullName>
    </submittedName>
</protein>
<feature type="compositionally biased region" description="Basic and acidic residues" evidence="1">
    <location>
        <begin position="758"/>
        <end position="767"/>
    </location>
</feature>
<keyword evidence="2" id="KW-1133">Transmembrane helix</keyword>
<evidence type="ECO:0000256" key="2">
    <source>
        <dbReference type="SAM" id="Phobius"/>
    </source>
</evidence>
<dbReference type="AlphaFoldDB" id="A0A1V6Q730"/>
<comment type="caution">
    <text evidence="3">The sequence shown here is derived from an EMBL/GenBank/DDBJ whole genome shotgun (WGS) entry which is preliminary data.</text>
</comment>
<keyword evidence="2" id="KW-0472">Membrane</keyword>
<feature type="region of interest" description="Disordered" evidence="1">
    <location>
        <begin position="750"/>
        <end position="776"/>
    </location>
</feature>
<feature type="region of interest" description="Disordered" evidence="1">
    <location>
        <begin position="1"/>
        <end position="63"/>
    </location>
</feature>
<dbReference type="Proteomes" id="UP000191672">
    <property type="component" value="Unassembled WGS sequence"/>
</dbReference>
<evidence type="ECO:0000313" key="4">
    <source>
        <dbReference type="Proteomes" id="UP000191672"/>
    </source>
</evidence>
<evidence type="ECO:0000256" key="1">
    <source>
        <dbReference type="SAM" id="MobiDB-lite"/>
    </source>
</evidence>
<keyword evidence="4" id="KW-1185">Reference proteome</keyword>
<keyword evidence="2" id="KW-0812">Transmembrane</keyword>
<dbReference type="EMBL" id="MDYN01000011">
    <property type="protein sequence ID" value="OQD85034.1"/>
    <property type="molecule type" value="Genomic_DNA"/>
</dbReference>
<reference evidence="4" key="1">
    <citation type="journal article" date="2017" name="Nat. Microbiol.">
        <title>Global analysis of biosynthetic gene clusters reveals vast potential of secondary metabolite production in Penicillium species.</title>
        <authorList>
            <person name="Nielsen J.C."/>
            <person name="Grijseels S."/>
            <person name="Prigent S."/>
            <person name="Ji B."/>
            <person name="Dainat J."/>
            <person name="Nielsen K.F."/>
            <person name="Frisvad J.C."/>
            <person name="Workman M."/>
            <person name="Nielsen J."/>
        </authorList>
    </citation>
    <scope>NUCLEOTIDE SEQUENCE [LARGE SCALE GENOMIC DNA]</scope>
    <source>
        <strain evidence="4">IBT 31811</strain>
    </source>
</reference>
<gene>
    <name evidence="3" type="ORF">PENANT_c011G08498</name>
</gene>
<proteinExistence type="predicted"/>
<feature type="transmembrane region" description="Helical" evidence="2">
    <location>
        <begin position="70"/>
        <end position="93"/>
    </location>
</feature>
<feature type="compositionally biased region" description="Polar residues" evidence="1">
    <location>
        <begin position="25"/>
        <end position="52"/>
    </location>
</feature>
<evidence type="ECO:0000313" key="3">
    <source>
        <dbReference type="EMBL" id="OQD85034.1"/>
    </source>
</evidence>
<accession>A0A1V6Q730</accession>
<feature type="transmembrane region" description="Helical" evidence="2">
    <location>
        <begin position="649"/>
        <end position="672"/>
    </location>
</feature>